<comment type="caution">
    <text evidence="3">The sequence shown here is derived from an EMBL/GenBank/DDBJ whole genome shotgun (WGS) entry which is preliminary data.</text>
</comment>
<reference evidence="3" key="1">
    <citation type="submission" date="2023-10" db="EMBL/GenBank/DDBJ databases">
        <authorList>
            <person name="Chen Y."/>
            <person name="Shah S."/>
            <person name="Dougan E. K."/>
            <person name="Thang M."/>
            <person name="Chan C."/>
        </authorList>
    </citation>
    <scope>NUCLEOTIDE SEQUENCE [LARGE SCALE GENOMIC DNA]</scope>
</reference>
<sequence>MPGARLSPRMSVSFFAQFDAGAAEHPARLARCEMPPARLFMSRELARPERDMRRESASSDVPVDAGSSANLRRSGAASWRPLPMSPRSDASVLTNVSTLEMTHPRNALACEPPSETRRISLRGGRRPPLSCDCRPFEATTSSRSASSRGASDAAVFSASKKTAAGAFAAHSLDVFVVGWHVAPAAYSWLCELRATPAAVNLSCAVSIAVAPGLKLARPRGSQSGAEDDEGRDGDPGEWCHQAAPSRPLLRWRQPTLARQAQQAPPPRAGGPARPGAAVPAWARFPGEHGGTRFGGDGGPGDGSDPWAPLPGASFESVHIEFKDAGGGPAEEEASTCSGEEAEDESLLVELDAELDAMSTEVVTGYRADVGAGCGLPEDDGLESEDEATKPGRDHDALEAVDGGGRGQERRLLLRAGLLQKWAAPHTPPVTHIIFVVHGMGATEEGLRKNVRDLSAGLSAMQKYWFWHTNINTHVEMIDWKSTVKATQNSIFERITPGDARSTRMTLNATLSDVIFYKTPHHRSKIHDTVAQKMNTRIRMLRSETSGRFAESRVSIVGHSLGSVIAHDVLTRAGGDEASALEFEVDSFFLWGSPLAAFVSISDAETTAGQGKFTLPNTLGVYNVFHPHDPVAFRLEPLFYHDEEQMPPEVIPYWANNGVRPSKQWARSYEYAKGLARQKWTSMKSQVWDALGSSSAEFARIEWDNYLNAEQDSLDCPTGTQEREGREDHNEEKVEDKVVKPKMRVDYVLQEHAVESYVETYGLLHSHFCYWTSEDVALLMLKMMSRQETAELNAAEKEQQEASAERAAAKAAGAARPSGAGAAAASAGGASEEPDVAALAPPHPEPSAPAKPAMAALGPASAAALAMLPALPDRIDFIRRFEHIPCVGYKEAEGDNDDVGCDGELFVDGSYRVRRPCQGLTQ</sequence>
<accession>A0ABN9Q1B7</accession>
<feature type="compositionally biased region" description="Basic and acidic residues" evidence="1">
    <location>
        <begin position="45"/>
        <end position="57"/>
    </location>
</feature>
<feature type="compositionally biased region" description="Low complexity" evidence="1">
    <location>
        <begin position="808"/>
        <end position="830"/>
    </location>
</feature>
<dbReference type="Pfam" id="PF02862">
    <property type="entry name" value="DDHD"/>
    <property type="match status" value="1"/>
</dbReference>
<dbReference type="Gene3D" id="3.40.50.1820">
    <property type="entry name" value="alpha/beta hydrolase"/>
    <property type="match status" value="1"/>
</dbReference>
<feature type="region of interest" description="Disordered" evidence="1">
    <location>
        <begin position="217"/>
        <end position="311"/>
    </location>
</feature>
<feature type="region of interest" description="Disordered" evidence="1">
    <location>
        <begin position="373"/>
        <end position="395"/>
    </location>
</feature>
<name>A0ABN9Q1B7_9DINO</name>
<dbReference type="PANTHER" id="PTHR23509:SF10">
    <property type="entry name" value="LD21067P"/>
    <property type="match status" value="1"/>
</dbReference>
<organism evidence="3 4">
    <name type="scientific">Prorocentrum cordatum</name>
    <dbReference type="NCBI Taxonomy" id="2364126"/>
    <lineage>
        <taxon>Eukaryota</taxon>
        <taxon>Sar</taxon>
        <taxon>Alveolata</taxon>
        <taxon>Dinophyceae</taxon>
        <taxon>Prorocentrales</taxon>
        <taxon>Prorocentraceae</taxon>
        <taxon>Prorocentrum</taxon>
    </lineage>
</organism>
<feature type="region of interest" description="Disordered" evidence="1">
    <location>
        <begin position="791"/>
        <end position="853"/>
    </location>
</feature>
<dbReference type="PROSITE" id="PS51043">
    <property type="entry name" value="DDHD"/>
    <property type="match status" value="1"/>
</dbReference>
<evidence type="ECO:0000259" key="2">
    <source>
        <dbReference type="PROSITE" id="PS51043"/>
    </source>
</evidence>
<feature type="compositionally biased region" description="Acidic residues" evidence="1">
    <location>
        <begin position="376"/>
        <end position="385"/>
    </location>
</feature>
<feature type="domain" description="DDHD" evidence="2">
    <location>
        <begin position="580"/>
        <end position="785"/>
    </location>
</feature>
<feature type="compositionally biased region" description="Basic and acidic residues" evidence="1">
    <location>
        <begin position="386"/>
        <end position="395"/>
    </location>
</feature>
<evidence type="ECO:0000256" key="1">
    <source>
        <dbReference type="SAM" id="MobiDB-lite"/>
    </source>
</evidence>
<dbReference type="EMBL" id="CAUYUJ010001614">
    <property type="protein sequence ID" value="CAK0796745.1"/>
    <property type="molecule type" value="Genomic_DNA"/>
</dbReference>
<dbReference type="SUPFAM" id="SSF53474">
    <property type="entry name" value="alpha/beta-Hydrolases"/>
    <property type="match status" value="1"/>
</dbReference>
<evidence type="ECO:0000313" key="4">
    <source>
        <dbReference type="Proteomes" id="UP001189429"/>
    </source>
</evidence>
<feature type="region of interest" description="Disordered" evidence="1">
    <location>
        <begin position="45"/>
        <end position="83"/>
    </location>
</feature>
<evidence type="ECO:0000313" key="3">
    <source>
        <dbReference type="EMBL" id="CAK0796745.1"/>
    </source>
</evidence>
<dbReference type="InterPro" id="IPR004177">
    <property type="entry name" value="DDHD_dom"/>
</dbReference>
<dbReference type="Proteomes" id="UP001189429">
    <property type="component" value="Unassembled WGS sequence"/>
</dbReference>
<dbReference type="InterPro" id="IPR058055">
    <property type="entry name" value="PA-PLA1"/>
</dbReference>
<keyword evidence="4" id="KW-1185">Reference proteome</keyword>
<proteinExistence type="predicted"/>
<feature type="compositionally biased region" description="Basic and acidic residues" evidence="1">
    <location>
        <begin position="720"/>
        <end position="732"/>
    </location>
</feature>
<dbReference type="SMART" id="SM01127">
    <property type="entry name" value="DDHD"/>
    <property type="match status" value="1"/>
</dbReference>
<dbReference type="PANTHER" id="PTHR23509">
    <property type="entry name" value="PA-PL1 PHOSPHOLIPASE FAMILY"/>
    <property type="match status" value="1"/>
</dbReference>
<gene>
    <name evidence="3" type="ORF">PCOR1329_LOCUS6037</name>
</gene>
<dbReference type="InterPro" id="IPR029058">
    <property type="entry name" value="AB_hydrolase_fold"/>
</dbReference>
<feature type="compositionally biased region" description="Basic and acidic residues" evidence="1">
    <location>
        <begin position="793"/>
        <end position="807"/>
    </location>
</feature>
<protein>
    <recommendedName>
        <fullName evidence="2">DDHD domain-containing protein</fullName>
    </recommendedName>
</protein>
<feature type="compositionally biased region" description="Low complexity" evidence="1">
    <location>
        <begin position="269"/>
        <end position="280"/>
    </location>
</feature>
<feature type="region of interest" description="Disordered" evidence="1">
    <location>
        <begin position="711"/>
        <end position="732"/>
    </location>
</feature>
<feature type="region of interest" description="Disordered" evidence="1">
    <location>
        <begin position="324"/>
        <end position="343"/>
    </location>
</feature>
<feature type="compositionally biased region" description="Acidic residues" evidence="1">
    <location>
        <begin position="329"/>
        <end position="343"/>
    </location>
</feature>
<feature type="compositionally biased region" description="Gly residues" evidence="1">
    <location>
        <begin position="291"/>
        <end position="301"/>
    </location>
</feature>